<comment type="caution">
    <text evidence="2">The sequence shown here is derived from an EMBL/GenBank/DDBJ whole genome shotgun (WGS) entry which is preliminary data.</text>
</comment>
<keyword evidence="2" id="KW-0378">Hydrolase</keyword>
<dbReference type="InterPro" id="IPR029058">
    <property type="entry name" value="AB_hydrolase_fold"/>
</dbReference>
<dbReference type="AlphaFoldDB" id="A0A934U394"/>
<reference evidence="2" key="1">
    <citation type="submission" date="2020-12" db="EMBL/GenBank/DDBJ databases">
        <title>Antrihabitans popcorni sp. nov. and Antrihabitans auranticaus sp. nov., isolated from a larva cave.</title>
        <authorList>
            <person name="Lee S.D."/>
            <person name="Kim I.S."/>
        </authorList>
    </citation>
    <scope>NUCLEOTIDE SEQUENCE</scope>
    <source>
        <strain evidence="2">YC3-6</strain>
    </source>
</reference>
<dbReference type="RefSeq" id="WP_199704068.1">
    <property type="nucleotide sequence ID" value="NZ_JAEMNV010000003.1"/>
</dbReference>
<evidence type="ECO:0000259" key="1">
    <source>
        <dbReference type="Pfam" id="PF12697"/>
    </source>
</evidence>
<dbReference type="InterPro" id="IPR000073">
    <property type="entry name" value="AB_hydrolase_1"/>
</dbReference>
<gene>
    <name evidence="2" type="ORF">JGU71_10715</name>
</gene>
<evidence type="ECO:0000313" key="3">
    <source>
        <dbReference type="Proteomes" id="UP000655868"/>
    </source>
</evidence>
<name>A0A934U394_9NOCA</name>
<dbReference type="SUPFAM" id="SSF53474">
    <property type="entry name" value="alpha/beta-Hydrolases"/>
    <property type="match status" value="1"/>
</dbReference>
<dbReference type="GO" id="GO:0016787">
    <property type="term" value="F:hydrolase activity"/>
    <property type="evidence" value="ECO:0007669"/>
    <property type="project" value="UniProtKB-KW"/>
</dbReference>
<dbReference type="Pfam" id="PF12697">
    <property type="entry name" value="Abhydrolase_6"/>
    <property type="match status" value="1"/>
</dbReference>
<feature type="domain" description="AB hydrolase-1" evidence="1">
    <location>
        <begin position="41"/>
        <end position="148"/>
    </location>
</feature>
<dbReference type="Gene3D" id="3.40.50.1820">
    <property type="entry name" value="alpha/beta hydrolase"/>
    <property type="match status" value="1"/>
</dbReference>
<keyword evidence="3" id="KW-1185">Reference proteome</keyword>
<proteinExistence type="predicted"/>
<dbReference type="EMBL" id="JAEMNV010000003">
    <property type="protein sequence ID" value="MBJ8339362.1"/>
    <property type="molecule type" value="Genomic_DNA"/>
</dbReference>
<protein>
    <submittedName>
        <fullName evidence="2">Alpha/beta hydrolase</fullName>
    </submittedName>
</protein>
<accession>A0A934U394</accession>
<evidence type="ECO:0000313" key="2">
    <source>
        <dbReference type="EMBL" id="MBJ8339362.1"/>
    </source>
</evidence>
<dbReference type="Proteomes" id="UP000655868">
    <property type="component" value="Unassembled WGS sequence"/>
</dbReference>
<organism evidence="2 3">
    <name type="scientific">Antrihabitans stalagmiti</name>
    <dbReference type="NCBI Taxonomy" id="2799499"/>
    <lineage>
        <taxon>Bacteria</taxon>
        <taxon>Bacillati</taxon>
        <taxon>Actinomycetota</taxon>
        <taxon>Actinomycetes</taxon>
        <taxon>Mycobacteriales</taxon>
        <taxon>Nocardiaceae</taxon>
        <taxon>Antrihabitans</taxon>
    </lineage>
</organism>
<sequence length="201" mass="22157">MRENAKVRGYVLVLPGGKPESVDEYQPWRLAGLRTALVTRALRAKLAPGYVVEQLDYRYRGWNAPDLPAVRDGEAALRSARNRFGPVPVVLVGHSMGGRVAAHLAEGPEGGSVIGVVALAPWWPNDEGRLMPAGKKLQVLHGTADRWTDPVASRRQTEHAAARGVQAEWRAFDGAGHFMLNRPWRWHRLTAEFVDAMLGVT</sequence>